<dbReference type="HOGENOM" id="CLU_1466578_0_0_6"/>
<dbReference type="InterPro" id="IPR052383">
    <property type="entry name" value="Anti-sigma-E_RseA-like"/>
</dbReference>
<feature type="domain" description="Anti sigma-E protein RseA N-terminal" evidence="1">
    <location>
        <begin position="8"/>
        <end position="82"/>
    </location>
</feature>
<dbReference type="eggNOG" id="COG3073">
    <property type="taxonomic scope" value="Bacteria"/>
</dbReference>
<dbReference type="AlphaFoldDB" id="H8GID3"/>
<dbReference type="Proteomes" id="UP000005090">
    <property type="component" value="Chromosome"/>
</dbReference>
<dbReference type="PANTHER" id="PTHR38104:SF1">
    <property type="entry name" value="ANTI-SIGMA-E FACTOR RSEA"/>
    <property type="match status" value="1"/>
</dbReference>
<protein>
    <submittedName>
        <fullName evidence="2">Negative regulator of sigma E activity</fullName>
    </submittedName>
</protein>
<dbReference type="EMBL" id="CM001475">
    <property type="protein sequence ID" value="EIC31445.1"/>
    <property type="molecule type" value="Genomic_DNA"/>
</dbReference>
<dbReference type="InterPro" id="IPR005572">
    <property type="entry name" value="Anti-sigma_E_RseA_N"/>
</dbReference>
<evidence type="ECO:0000313" key="3">
    <source>
        <dbReference type="Proteomes" id="UP000005090"/>
    </source>
</evidence>
<gene>
    <name evidence="2" type="ORF">Metal_3802</name>
</gene>
<dbReference type="PANTHER" id="PTHR38104">
    <property type="match status" value="1"/>
</dbReference>
<dbReference type="SUPFAM" id="SSF89069">
    <property type="entry name" value="N-terminal, cytoplasmic domain of anti-sigmaE factor RseA"/>
    <property type="match status" value="1"/>
</dbReference>
<reference evidence="2 3" key="1">
    <citation type="journal article" date="2013" name="Genome Announc.">
        <title>Genome Sequence of the Obligate Gammaproteobacterial Methanotroph Methylomicrobium album Strain BG8.</title>
        <authorList>
            <person name="Kits K.D."/>
            <person name="Kalyuzhnaya M.G."/>
            <person name="Klotz M.G."/>
            <person name="Jetten M.S."/>
            <person name="Op den Camp H.J."/>
            <person name="Vuilleumier S."/>
            <person name="Bringel F."/>
            <person name="Dispirito A.A."/>
            <person name="Murrell J.C."/>
            <person name="Bruce D."/>
            <person name="Cheng J.F."/>
            <person name="Copeland A."/>
            <person name="Goodwin L."/>
            <person name="Hauser L."/>
            <person name="Lajus A."/>
            <person name="Land M.L."/>
            <person name="Lapidus A."/>
            <person name="Lucas S."/>
            <person name="Medigue C."/>
            <person name="Pitluck S."/>
            <person name="Woyke T."/>
            <person name="Zeytun A."/>
            <person name="Stein L.Y."/>
        </authorList>
    </citation>
    <scope>NUCLEOTIDE SEQUENCE [LARGE SCALE GENOMIC DNA]</scope>
    <source>
        <strain evidence="2 3">BG8</strain>
    </source>
</reference>
<dbReference type="STRING" id="686340.Metal_3802"/>
<dbReference type="CDD" id="cd16328">
    <property type="entry name" value="RseA_N"/>
    <property type="match status" value="1"/>
</dbReference>
<dbReference type="RefSeq" id="WP_005374804.1">
    <property type="nucleotide sequence ID" value="NZ_CM001475.1"/>
</dbReference>
<evidence type="ECO:0000313" key="2">
    <source>
        <dbReference type="EMBL" id="EIC31445.1"/>
    </source>
</evidence>
<sequence>MHEDLIQKISRFLDDELPEDEALSLLQKMRIDSELADKMRRYEAISHAIKNDDLLVAARPDFVSSVNSRIQHEPTYLIPNAERRWIRRRHFTRSQKIAAAAASVAVVAFVAHLQRPEPAPNPKMVVAAIKPPAVSTDSTPKPVTSKILHDSYPVNRQISDYLQAHSSIYTQGEVGFHPYAQVTQYSQK</sequence>
<organism evidence="2 3">
    <name type="scientific">Methylomicrobium album BG8</name>
    <dbReference type="NCBI Taxonomy" id="686340"/>
    <lineage>
        <taxon>Bacteria</taxon>
        <taxon>Pseudomonadati</taxon>
        <taxon>Pseudomonadota</taxon>
        <taxon>Gammaproteobacteria</taxon>
        <taxon>Methylococcales</taxon>
        <taxon>Methylococcaceae</taxon>
        <taxon>Methylomicrobium</taxon>
    </lineage>
</organism>
<accession>H8GID3</accession>
<dbReference type="InterPro" id="IPR036147">
    <property type="entry name" value="Anti-sigma_E_RseA_N_sf"/>
</dbReference>
<keyword evidence="3" id="KW-1185">Reference proteome</keyword>
<dbReference type="GO" id="GO:0016989">
    <property type="term" value="F:sigma factor antagonist activity"/>
    <property type="evidence" value="ECO:0007669"/>
    <property type="project" value="InterPro"/>
</dbReference>
<name>H8GID3_METAL</name>
<proteinExistence type="predicted"/>
<dbReference type="Gene3D" id="1.10.10.880">
    <property type="entry name" value="Anti sigma-E protein RseA, N-terminal domain"/>
    <property type="match status" value="1"/>
</dbReference>
<dbReference type="Pfam" id="PF03872">
    <property type="entry name" value="RseA_N"/>
    <property type="match status" value="1"/>
</dbReference>
<evidence type="ECO:0000259" key="1">
    <source>
        <dbReference type="Pfam" id="PF03872"/>
    </source>
</evidence>